<evidence type="ECO:0000256" key="5">
    <source>
        <dbReference type="ARBA" id="ARBA00047984"/>
    </source>
</evidence>
<dbReference type="PROSITE" id="PS51194">
    <property type="entry name" value="HELICASE_CTER"/>
    <property type="match status" value="1"/>
</dbReference>
<dbReference type="CDD" id="cd17917">
    <property type="entry name" value="DEXHc_RHA-like"/>
    <property type="match status" value="1"/>
</dbReference>
<feature type="compositionally biased region" description="Basic and acidic residues" evidence="6">
    <location>
        <begin position="1401"/>
        <end position="1417"/>
    </location>
</feature>
<dbReference type="Pfam" id="PF07717">
    <property type="entry name" value="OB_NTP_bind"/>
    <property type="match status" value="1"/>
</dbReference>
<dbReference type="Pfam" id="PF00271">
    <property type="entry name" value="Helicase_C"/>
    <property type="match status" value="1"/>
</dbReference>
<proteinExistence type="predicted"/>
<dbReference type="GO" id="GO:0005524">
    <property type="term" value="F:ATP binding"/>
    <property type="evidence" value="ECO:0007669"/>
    <property type="project" value="UniProtKB-KW"/>
</dbReference>
<name>A0A5D3CYG7_CUCMM</name>
<dbReference type="FunFam" id="3.40.50.300:FF:000860">
    <property type="entry name" value="DExH-box ATP-dependent RNA helicase DExH6"/>
    <property type="match status" value="1"/>
</dbReference>
<sequence length="1524" mass="170377">MSFQQQTEHRACLCESTSPSQPLGDPNPTTLGAIAQLVMLGDCPRSLPPSANGGLLPSLMTILFLLGCITYVHSHGPNQTKFTPWAQACVFVGYPLHQRGYKCFHPSSRKYFVSIDVTFLEDRDFFLRNLRKEAGSSAVQLDLVHDYEPLRDQGMTDSINSHINDKFETNSTNTHIDSKVGENEGFENNGSKTDVPKDMVEKENVDEVITDREDRIDENEVVSKSIENKTKQDHPGSISKYDHFLDFPISLRKGIGSCIEYSIFNYGKTTVMEEMRALEKNRTLDLCTLPKGHKTVGCKWVFALKYRADDTLDTHKVRFEAEFDNQVCKLRKSLYGLKQSRRAWFDKFTTFVKSLGDDIVEIIQLKKEMGNQFEIKDGNLKYLLGMEVARSREFNAKLGNLGDRISMDKEKYQRLVGNLIYLSHTKSNISYAASTVSQSMQTPYEDHMEAVNIVMRYLKATPENPPRDIALLCGAISLLEELLALPIIRSNVTELNMWRLTDTLSKRNWTMDEVHERDRYSDFILTILRDLLPSYPHLRLILMSATIDAERFSKYFGGCPIINVPGFTYPVKSFYLEDILSILKSSEENHLDDTVGVSDGEPELTEEDILALDESIEMAWLNDEFDPLLEFVASGGSSQIFNYQHSVTGLTPLMVLAGKGRVSDVCMLLSFGAMCELQAKDGTTALELAERGDQKETAEAIRKHLETSTSNSKEERRLIGAYLAKNSNSVDVRLLEQLLGKICLDSKEGAILVFLPGWDDISKTRERLSINPLFKDASKFLIISLHSMVPSKEQKKVFRRPPPGCRKIILSTNIAETAITIDDVVYVIDSGWMKEKSYDPYSNISTFQSSWISKASAKQREGRAGRCQPGICYHLYSKFRASSLPDFQVPEIKRMPIEELCLQVKLLDPNCKIEGFLQKTLDPPVFDTIRNAILVLQDIGALSLDEKLTELGKKLGSLPVHPVTSKMLIFAILMNCLDPALTLACALDYKDPFTLPMLPSERKKAAAAKAELASLYGGHSDQLAVVAAFDCWKNAKGRGQARFCSKYYISSSTMTMLSGMRRQLEMELVQNGFIPEDVSTCNLNACDPGILHTVLVAGLYPKVGRLLPPQKRGKRAVVETCSGSRVLLHRHSLNFELSLKQTDNHPLIVYDEVTRGDGGTHIRNCTVVGPLPLLMVAKDIAVAPAKMSDNCKGGTENNNNGNDEAGIDETAQEKMDIENKSNQQPEEMIMSSPDNAVTVVVDRWLQFWSKALDIAQLYCLRERLSSAILFKVKHPNGVLPPVLGASMHALACILSYDGLSGISLESVEMLTSMVNATEIGQFAPGKSVGTHKKVSWFHKLHPNYNDFSVPEANGTSILNDPLSQNLLPTPDFRTANPSDPSSPYVRASPNSAYARSAPQSQREHKPFKLGKPSRDQDAAQQQQQEQQEQQEQQQQQQHAQEHNTRKQRNSHKERMAAKQQKPPSGDLSLNGYGLNTYGPYGHRGISLKRPRSVMTGDGLVVQASGEGKFAAFIDETSIIQIHLL</sequence>
<dbReference type="InterPro" id="IPR007502">
    <property type="entry name" value="Helicase-assoc_dom"/>
</dbReference>
<evidence type="ECO:0000256" key="4">
    <source>
        <dbReference type="ARBA" id="ARBA00022840"/>
    </source>
</evidence>
<dbReference type="Pfam" id="PF25597">
    <property type="entry name" value="SH3_retrovirus"/>
    <property type="match status" value="1"/>
</dbReference>
<dbReference type="PANTHER" id="PTHR18934:SF213">
    <property type="entry name" value="3'-5' RNA HELICASE YTHDC2"/>
    <property type="match status" value="1"/>
</dbReference>
<dbReference type="SMART" id="SM00847">
    <property type="entry name" value="HA2"/>
    <property type="match status" value="1"/>
</dbReference>
<dbReference type="CDD" id="cd18791">
    <property type="entry name" value="SF2_C_RHA"/>
    <property type="match status" value="1"/>
</dbReference>
<protein>
    <recommendedName>
        <fullName evidence="1">RNA helicase</fullName>
        <ecNumber evidence="1">3.6.4.13</ecNumber>
    </recommendedName>
</protein>
<reference evidence="8 9" key="1">
    <citation type="submission" date="2019-08" db="EMBL/GenBank/DDBJ databases">
        <title>Draft genome sequences of two oriental melons (Cucumis melo L. var makuwa).</title>
        <authorList>
            <person name="Kwon S.-Y."/>
        </authorList>
    </citation>
    <scope>NUCLEOTIDE SEQUENCE [LARGE SCALE GENOMIC DNA]</scope>
    <source>
        <strain evidence="9">cv. Chang Bougi</strain>
        <tissue evidence="8">Leaf</tissue>
    </source>
</reference>
<feature type="compositionally biased region" description="Polar residues" evidence="6">
    <location>
        <begin position="1355"/>
        <end position="1367"/>
    </location>
</feature>
<feature type="compositionally biased region" description="Low complexity" evidence="6">
    <location>
        <begin position="1418"/>
        <end position="1438"/>
    </location>
</feature>
<dbReference type="Gene3D" id="1.25.40.20">
    <property type="entry name" value="Ankyrin repeat-containing domain"/>
    <property type="match status" value="1"/>
</dbReference>
<dbReference type="PANTHER" id="PTHR18934">
    <property type="entry name" value="ATP-DEPENDENT RNA HELICASE"/>
    <property type="match status" value="1"/>
</dbReference>
<dbReference type="GO" id="GO:0003724">
    <property type="term" value="F:RNA helicase activity"/>
    <property type="evidence" value="ECO:0007669"/>
    <property type="project" value="UniProtKB-EC"/>
</dbReference>
<dbReference type="SUPFAM" id="SSF52540">
    <property type="entry name" value="P-loop containing nucleoside triphosphate hydrolases"/>
    <property type="match status" value="2"/>
</dbReference>
<feature type="region of interest" description="Disordered" evidence="6">
    <location>
        <begin position="1355"/>
        <end position="1470"/>
    </location>
</feature>
<evidence type="ECO:0000313" key="9">
    <source>
        <dbReference type="Proteomes" id="UP000321947"/>
    </source>
</evidence>
<keyword evidence="3 8" id="KW-0378">Hydrolase</keyword>
<feature type="domain" description="Helicase C-terminal" evidence="7">
    <location>
        <begin position="734"/>
        <end position="908"/>
    </location>
</feature>
<dbReference type="GO" id="GO:0003723">
    <property type="term" value="F:RNA binding"/>
    <property type="evidence" value="ECO:0007669"/>
    <property type="project" value="TreeGrafter"/>
</dbReference>
<accession>A0A5D3CYG7</accession>
<evidence type="ECO:0000313" key="8">
    <source>
        <dbReference type="EMBL" id="TYK16400.1"/>
    </source>
</evidence>
<organism evidence="8 9">
    <name type="scientific">Cucumis melo var. makuwa</name>
    <name type="common">Oriental melon</name>
    <dbReference type="NCBI Taxonomy" id="1194695"/>
    <lineage>
        <taxon>Eukaryota</taxon>
        <taxon>Viridiplantae</taxon>
        <taxon>Streptophyta</taxon>
        <taxon>Embryophyta</taxon>
        <taxon>Tracheophyta</taxon>
        <taxon>Spermatophyta</taxon>
        <taxon>Magnoliopsida</taxon>
        <taxon>eudicotyledons</taxon>
        <taxon>Gunneridae</taxon>
        <taxon>Pentapetalae</taxon>
        <taxon>rosids</taxon>
        <taxon>fabids</taxon>
        <taxon>Cucurbitales</taxon>
        <taxon>Cucurbitaceae</taxon>
        <taxon>Benincaseae</taxon>
        <taxon>Cucumis</taxon>
    </lineage>
</organism>
<comment type="caution">
    <text evidence="8">The sequence shown here is derived from an EMBL/GenBank/DDBJ whole genome shotgun (WGS) entry which is preliminary data.</text>
</comment>
<dbReference type="Gene3D" id="1.20.120.1080">
    <property type="match status" value="1"/>
</dbReference>
<dbReference type="InterPro" id="IPR036770">
    <property type="entry name" value="Ankyrin_rpt-contain_sf"/>
</dbReference>
<dbReference type="Proteomes" id="UP000321947">
    <property type="component" value="Unassembled WGS sequence"/>
</dbReference>
<evidence type="ECO:0000259" key="7">
    <source>
        <dbReference type="PROSITE" id="PS51194"/>
    </source>
</evidence>
<dbReference type="InterPro" id="IPR011709">
    <property type="entry name" value="DEAD-box_helicase_OB_fold"/>
</dbReference>
<dbReference type="Gene3D" id="3.40.50.300">
    <property type="entry name" value="P-loop containing nucleotide triphosphate hydrolases"/>
    <property type="match status" value="2"/>
</dbReference>
<keyword evidence="3 8" id="KW-0347">Helicase</keyword>
<dbReference type="InterPro" id="IPR048333">
    <property type="entry name" value="HA2_WH"/>
</dbReference>
<gene>
    <name evidence="8" type="ORF">E5676_scaffold21G001950</name>
</gene>
<dbReference type="EC" id="3.6.4.13" evidence="1"/>
<dbReference type="EMBL" id="SSTD01008307">
    <property type="protein sequence ID" value="TYK16400.1"/>
    <property type="molecule type" value="Genomic_DNA"/>
</dbReference>
<evidence type="ECO:0000256" key="3">
    <source>
        <dbReference type="ARBA" id="ARBA00022806"/>
    </source>
</evidence>
<dbReference type="FunFam" id="1.20.120.1080:FF:000011">
    <property type="entry name" value="DExH-box ATP-dependent RNA helicase DExH6"/>
    <property type="match status" value="1"/>
</dbReference>
<feature type="region of interest" description="Disordered" evidence="6">
    <location>
        <begin position="164"/>
        <end position="196"/>
    </location>
</feature>
<feature type="compositionally biased region" description="Polar residues" evidence="6">
    <location>
        <begin position="1388"/>
        <end position="1400"/>
    </location>
</feature>
<evidence type="ECO:0000256" key="6">
    <source>
        <dbReference type="SAM" id="MobiDB-lite"/>
    </source>
</evidence>
<dbReference type="InterPro" id="IPR057670">
    <property type="entry name" value="SH3_retrovirus"/>
</dbReference>
<evidence type="ECO:0000256" key="2">
    <source>
        <dbReference type="ARBA" id="ARBA00022741"/>
    </source>
</evidence>
<keyword evidence="2" id="KW-0547">Nucleotide-binding</keyword>
<keyword evidence="4" id="KW-0067">ATP-binding</keyword>
<evidence type="ECO:0000256" key="1">
    <source>
        <dbReference type="ARBA" id="ARBA00012552"/>
    </source>
</evidence>
<comment type="catalytic activity">
    <reaction evidence="5">
        <text>ATP + H2O = ADP + phosphate + H(+)</text>
        <dbReference type="Rhea" id="RHEA:13065"/>
        <dbReference type="ChEBI" id="CHEBI:15377"/>
        <dbReference type="ChEBI" id="CHEBI:15378"/>
        <dbReference type="ChEBI" id="CHEBI:30616"/>
        <dbReference type="ChEBI" id="CHEBI:43474"/>
        <dbReference type="ChEBI" id="CHEBI:456216"/>
        <dbReference type="EC" id="3.6.4.13"/>
    </reaction>
</comment>
<dbReference type="Pfam" id="PF04408">
    <property type="entry name" value="WHD_HA2"/>
    <property type="match status" value="1"/>
</dbReference>
<dbReference type="Pfam" id="PF21010">
    <property type="entry name" value="HA2_C"/>
    <property type="match status" value="1"/>
</dbReference>
<dbReference type="SMART" id="SM00490">
    <property type="entry name" value="HELICc"/>
    <property type="match status" value="1"/>
</dbReference>
<feature type="compositionally biased region" description="Basic and acidic residues" evidence="6">
    <location>
        <begin position="1439"/>
        <end position="1456"/>
    </location>
</feature>
<dbReference type="InterPro" id="IPR001650">
    <property type="entry name" value="Helicase_C-like"/>
</dbReference>
<dbReference type="SUPFAM" id="SSF48403">
    <property type="entry name" value="Ankyrin repeat"/>
    <property type="match status" value="1"/>
</dbReference>
<dbReference type="InterPro" id="IPR027417">
    <property type="entry name" value="P-loop_NTPase"/>
</dbReference>